<accession>A0A133NAN1</accession>
<feature type="compositionally biased region" description="Basic and acidic residues" evidence="1">
    <location>
        <begin position="228"/>
        <end position="242"/>
    </location>
</feature>
<feature type="transmembrane region" description="Helical" evidence="2">
    <location>
        <begin position="30"/>
        <end position="48"/>
    </location>
</feature>
<feature type="region of interest" description="Disordered" evidence="1">
    <location>
        <begin position="228"/>
        <end position="263"/>
    </location>
</feature>
<keyword evidence="2" id="KW-0812">Transmembrane</keyword>
<organism evidence="3 4">
    <name type="scientific">Clostridium perfringens</name>
    <dbReference type="NCBI Taxonomy" id="1502"/>
    <lineage>
        <taxon>Bacteria</taxon>
        <taxon>Bacillati</taxon>
        <taxon>Bacillota</taxon>
        <taxon>Clostridia</taxon>
        <taxon>Eubacteriales</taxon>
        <taxon>Clostridiaceae</taxon>
        <taxon>Clostridium</taxon>
    </lineage>
</organism>
<keyword evidence="2" id="KW-0472">Membrane</keyword>
<evidence type="ECO:0000313" key="3">
    <source>
        <dbReference type="EMBL" id="KXA13345.1"/>
    </source>
</evidence>
<proteinExistence type="predicted"/>
<dbReference type="EMBL" id="LRPU01000036">
    <property type="protein sequence ID" value="KXA13345.1"/>
    <property type="molecule type" value="Genomic_DNA"/>
</dbReference>
<protein>
    <submittedName>
        <fullName evidence="3">Uncharacterized protein</fullName>
    </submittedName>
</protein>
<dbReference type="Proteomes" id="UP000070646">
    <property type="component" value="Unassembled WGS sequence"/>
</dbReference>
<dbReference type="PATRIC" id="fig|1502.174.peg.889"/>
<dbReference type="AlphaFoldDB" id="A0A133NAN1"/>
<name>A0A133NAN1_CLOPF</name>
<evidence type="ECO:0000256" key="1">
    <source>
        <dbReference type="SAM" id="MobiDB-lite"/>
    </source>
</evidence>
<evidence type="ECO:0000256" key="2">
    <source>
        <dbReference type="SAM" id="Phobius"/>
    </source>
</evidence>
<sequence>MIILKEKLLEFQKNAENKFKKFKRSKNQSIIYYCATSIIVFGMVFFFTSNRLFNQDFFVKSTTLNKEILFENNNIKVLDREYNPSTGVFEMFLNIKSSNPNIDKPINVSLREKNHLEDKIKCELIKVGINDYVIYSKLPTDWSAVSISITSSDKENSLGDTLKLYSDRKDTKENINLKDEDINGYKIKFVDIEIENLNNEISELDKLIEEKNTTESNLKRINSELEEDKKYQTENEKQESENKINANKNTIDKLNREKEGLNKDKKELQNKIINLNNKKNDLKNNV</sequence>
<keyword evidence="2" id="KW-1133">Transmembrane helix</keyword>
<comment type="caution">
    <text evidence="3">The sequence shown here is derived from an EMBL/GenBank/DDBJ whole genome shotgun (WGS) entry which is preliminary data.</text>
</comment>
<feature type="compositionally biased region" description="Basic and acidic residues" evidence="1">
    <location>
        <begin position="250"/>
        <end position="263"/>
    </location>
</feature>
<evidence type="ECO:0000313" key="4">
    <source>
        <dbReference type="Proteomes" id="UP000070646"/>
    </source>
</evidence>
<gene>
    <name evidence="3" type="ORF">HMPREF3222_00878</name>
</gene>
<reference evidence="3 4" key="1">
    <citation type="submission" date="2016-01" db="EMBL/GenBank/DDBJ databases">
        <authorList>
            <person name="Oliw E.H."/>
        </authorList>
    </citation>
    <scope>NUCLEOTIDE SEQUENCE [LARGE SCALE GENOMIC DNA]</scope>
    <source>
        <strain evidence="3 4">MJR7757A</strain>
    </source>
</reference>